<feature type="non-terminal residue" evidence="3">
    <location>
        <position position="62"/>
    </location>
</feature>
<name>A0A382W6T5_9ZZZZ</name>
<organism evidence="3">
    <name type="scientific">marine metagenome</name>
    <dbReference type="NCBI Taxonomy" id="408172"/>
    <lineage>
        <taxon>unclassified sequences</taxon>
        <taxon>metagenomes</taxon>
        <taxon>ecological metagenomes</taxon>
    </lineage>
</organism>
<evidence type="ECO:0000256" key="2">
    <source>
        <dbReference type="SAM" id="Phobius"/>
    </source>
</evidence>
<proteinExistence type="predicted"/>
<evidence type="ECO:0000313" key="3">
    <source>
        <dbReference type="EMBL" id="SVD54556.1"/>
    </source>
</evidence>
<sequence>MAELRWILLVLGFLFLAGLYLYSMGWLGRGAALALKFRPRRKTVLSDGENHEPSSDLLERQA</sequence>
<accession>A0A382W6T5</accession>
<dbReference type="EMBL" id="UINC01157521">
    <property type="protein sequence ID" value="SVD54556.1"/>
    <property type="molecule type" value="Genomic_DNA"/>
</dbReference>
<protein>
    <submittedName>
        <fullName evidence="3">Uncharacterized protein</fullName>
    </submittedName>
</protein>
<evidence type="ECO:0000256" key="1">
    <source>
        <dbReference type="SAM" id="MobiDB-lite"/>
    </source>
</evidence>
<feature type="region of interest" description="Disordered" evidence="1">
    <location>
        <begin position="43"/>
        <end position="62"/>
    </location>
</feature>
<keyword evidence="2" id="KW-0472">Membrane</keyword>
<gene>
    <name evidence="3" type="ORF">METZ01_LOCUS407410</name>
</gene>
<feature type="transmembrane region" description="Helical" evidence="2">
    <location>
        <begin position="6"/>
        <end position="28"/>
    </location>
</feature>
<keyword evidence="2" id="KW-1133">Transmembrane helix</keyword>
<reference evidence="3" key="1">
    <citation type="submission" date="2018-05" db="EMBL/GenBank/DDBJ databases">
        <authorList>
            <person name="Lanie J.A."/>
            <person name="Ng W.-L."/>
            <person name="Kazmierczak K.M."/>
            <person name="Andrzejewski T.M."/>
            <person name="Davidsen T.M."/>
            <person name="Wayne K.J."/>
            <person name="Tettelin H."/>
            <person name="Glass J.I."/>
            <person name="Rusch D."/>
            <person name="Podicherti R."/>
            <person name="Tsui H.-C.T."/>
            <person name="Winkler M.E."/>
        </authorList>
    </citation>
    <scope>NUCLEOTIDE SEQUENCE</scope>
</reference>
<feature type="compositionally biased region" description="Basic and acidic residues" evidence="1">
    <location>
        <begin position="48"/>
        <end position="62"/>
    </location>
</feature>
<dbReference type="AlphaFoldDB" id="A0A382W6T5"/>
<keyword evidence="2" id="KW-0812">Transmembrane</keyword>